<keyword evidence="6" id="KW-1185">Reference proteome</keyword>
<dbReference type="RefSeq" id="WP_103318215.1">
    <property type="nucleotide sequence ID" value="NZ_PPTF01000019.1"/>
</dbReference>
<evidence type="ECO:0000256" key="4">
    <source>
        <dbReference type="SAM" id="SignalP"/>
    </source>
</evidence>
<evidence type="ECO:0008006" key="7">
    <source>
        <dbReference type="Google" id="ProtNLM"/>
    </source>
</evidence>
<feature type="signal peptide" evidence="4">
    <location>
        <begin position="1"/>
        <end position="24"/>
    </location>
</feature>
<evidence type="ECO:0000256" key="2">
    <source>
        <dbReference type="ARBA" id="ARBA00023136"/>
    </source>
</evidence>
<reference evidence="5 6" key="1">
    <citation type="submission" date="2018-01" db="EMBL/GenBank/DDBJ databases">
        <title>Genomic Sequence of Chromobacterium MWU13-2610 from wild cranberry bogs within the Cape Cod National Seashore.</title>
        <authorList>
            <person name="O'Hara-Hanley K."/>
            <person name="Soby S."/>
            <person name="Harrison A."/>
        </authorList>
    </citation>
    <scope>NUCLEOTIDE SEQUENCE [LARGE SCALE GENOMIC DNA]</scope>
    <source>
        <strain evidence="5 6">MWU13-2610</strain>
    </source>
</reference>
<evidence type="ECO:0000313" key="6">
    <source>
        <dbReference type="Proteomes" id="UP000236416"/>
    </source>
</evidence>
<keyword evidence="2" id="KW-0472">Membrane</keyword>
<protein>
    <recommendedName>
        <fullName evidence="7">Transporter</fullName>
    </recommendedName>
</protein>
<gene>
    <name evidence="5" type="ORF">C2134_05570</name>
</gene>
<dbReference type="Proteomes" id="UP000236416">
    <property type="component" value="Unassembled WGS sequence"/>
</dbReference>
<sequence>MTARHLVKLLPALLAVTASSGAYACASCGCTLSSDWESQGFTTQPGLKMDIRYDYLDQDQLRSGSGTISPAAASQLNQGNQEVEKYTRNNYLTLGFDYSFSPAWGVNVTVPYIDRKHSTLGTGSDGYTAASDGGAYNSSTSGLGDIKVIGRYQGFAEARNFGLLLGLKLPTGSHTETGTSTDPANPGAPAVIDRGLQPGTGTTDAIFGAYYFGEFNRNWSYFTQATVQSALDTSDQYRPGTGVNLNLGVRYTGLAGWMPQLQINARYVQHDAGNNADTVSTGGTLIYLSPGLTVPLTKQTSIYGFVQLPLYQNVNGVQLAPRYTASVGARISF</sequence>
<name>A0A2K4MR56_9NEIS</name>
<evidence type="ECO:0000256" key="3">
    <source>
        <dbReference type="ARBA" id="ARBA00023237"/>
    </source>
</evidence>
<proteinExistence type="predicted"/>
<accession>A0A2K4MR56</accession>
<comment type="caution">
    <text evidence="5">The sequence shown here is derived from an EMBL/GenBank/DDBJ whole genome shotgun (WGS) entry which is preliminary data.</text>
</comment>
<dbReference type="Gene3D" id="2.40.170.20">
    <property type="entry name" value="TonB-dependent receptor, beta-barrel domain"/>
    <property type="match status" value="1"/>
</dbReference>
<dbReference type="InterPro" id="IPR036942">
    <property type="entry name" value="Beta-barrel_TonB_sf"/>
</dbReference>
<keyword evidence="3" id="KW-0998">Cell outer membrane</keyword>
<evidence type="ECO:0000313" key="5">
    <source>
        <dbReference type="EMBL" id="POA99556.1"/>
    </source>
</evidence>
<comment type="subcellular location">
    <subcellularLocation>
        <location evidence="1">Cell outer membrane</location>
    </subcellularLocation>
</comment>
<keyword evidence="4" id="KW-0732">Signal</keyword>
<organism evidence="5 6">
    <name type="scientific">Chromobacterium sinusclupearum</name>
    <dbReference type="NCBI Taxonomy" id="2077146"/>
    <lineage>
        <taxon>Bacteria</taxon>
        <taxon>Pseudomonadati</taxon>
        <taxon>Pseudomonadota</taxon>
        <taxon>Betaproteobacteria</taxon>
        <taxon>Neisseriales</taxon>
        <taxon>Chromobacteriaceae</taxon>
        <taxon>Chromobacterium</taxon>
    </lineage>
</organism>
<dbReference type="EMBL" id="PPTF01000019">
    <property type="protein sequence ID" value="POA99556.1"/>
    <property type="molecule type" value="Genomic_DNA"/>
</dbReference>
<evidence type="ECO:0000256" key="1">
    <source>
        <dbReference type="ARBA" id="ARBA00004442"/>
    </source>
</evidence>
<dbReference type="GO" id="GO:0009279">
    <property type="term" value="C:cell outer membrane"/>
    <property type="evidence" value="ECO:0007669"/>
    <property type="project" value="UniProtKB-SubCell"/>
</dbReference>
<dbReference type="AlphaFoldDB" id="A0A2K4MR56"/>
<dbReference type="PROSITE" id="PS51257">
    <property type="entry name" value="PROKAR_LIPOPROTEIN"/>
    <property type="match status" value="1"/>
</dbReference>
<feature type="chain" id="PRO_5014396186" description="Transporter" evidence="4">
    <location>
        <begin position="25"/>
        <end position="333"/>
    </location>
</feature>
<dbReference type="SUPFAM" id="SSF56935">
    <property type="entry name" value="Porins"/>
    <property type="match status" value="1"/>
</dbReference>